<protein>
    <recommendedName>
        <fullName evidence="4">DoxX family protein</fullName>
    </recommendedName>
</protein>
<evidence type="ECO:0000313" key="3">
    <source>
        <dbReference type="Proteomes" id="UP000464787"/>
    </source>
</evidence>
<accession>A0A857J1I5</accession>
<dbReference type="PANTHER" id="PTHR36974">
    <property type="entry name" value="MEMBRANE PROTEIN-RELATED"/>
    <property type="match status" value="1"/>
</dbReference>
<reference evidence="2 3" key="1">
    <citation type="submission" date="2020-01" db="EMBL/GenBank/DDBJ databases">
        <title>Genome sequencing of strain KACC 21265.</title>
        <authorList>
            <person name="Heo J."/>
            <person name="Kim S.-J."/>
            <person name="Kim J.-S."/>
            <person name="Hong S.-B."/>
            <person name="Kwon S.-W."/>
        </authorList>
    </citation>
    <scope>NUCLEOTIDE SEQUENCE [LARGE SCALE GENOMIC DNA]</scope>
    <source>
        <strain evidence="2 3">KACC 21265</strain>
    </source>
</reference>
<dbReference type="KEGG" id="xyk:GT347_01770"/>
<keyword evidence="3" id="KW-1185">Reference proteome</keyword>
<feature type="transmembrane region" description="Helical" evidence="1">
    <location>
        <begin position="102"/>
        <end position="121"/>
    </location>
</feature>
<evidence type="ECO:0000313" key="2">
    <source>
        <dbReference type="EMBL" id="QHI96828.1"/>
    </source>
</evidence>
<keyword evidence="1" id="KW-0812">Transmembrane</keyword>
<dbReference type="RefSeq" id="WP_160550346.1">
    <property type="nucleotide sequence ID" value="NZ_CP047650.1"/>
</dbReference>
<feature type="transmembrane region" description="Helical" evidence="1">
    <location>
        <begin position="72"/>
        <end position="90"/>
    </location>
</feature>
<feature type="transmembrane region" description="Helical" evidence="1">
    <location>
        <begin position="12"/>
        <end position="30"/>
    </location>
</feature>
<feature type="transmembrane region" description="Helical" evidence="1">
    <location>
        <begin position="42"/>
        <end position="65"/>
    </location>
</feature>
<gene>
    <name evidence="2" type="ORF">GT347_01770</name>
</gene>
<dbReference type="PANTHER" id="PTHR36974:SF1">
    <property type="entry name" value="DOXX FAMILY MEMBRANE PROTEIN"/>
    <property type="match status" value="1"/>
</dbReference>
<evidence type="ECO:0000256" key="1">
    <source>
        <dbReference type="SAM" id="Phobius"/>
    </source>
</evidence>
<keyword evidence="1" id="KW-1133">Transmembrane helix</keyword>
<evidence type="ECO:0008006" key="4">
    <source>
        <dbReference type="Google" id="ProtNLM"/>
    </source>
</evidence>
<keyword evidence="1" id="KW-0472">Membrane</keyword>
<dbReference type="Proteomes" id="UP000464787">
    <property type="component" value="Chromosome"/>
</dbReference>
<dbReference type="EMBL" id="CP047650">
    <property type="protein sequence ID" value="QHI96828.1"/>
    <property type="molecule type" value="Genomic_DNA"/>
</dbReference>
<proteinExistence type="predicted"/>
<dbReference type="AlphaFoldDB" id="A0A857J1I5"/>
<name>A0A857J1I5_9BURK</name>
<sequence length="135" mass="14780">MRPPLPLGKKLGLASVFLWFFIGGIAHFMFADAEARIVPEWIPWPETVVFVSGILELLGAAGLLFCRTRSAAGWGLILLTVAVTPANIFMLQHAADFPNVPLWALVARLPLQVGLAWLIYWSAAQSRRRRSGAAA</sequence>
<organism evidence="2 3">
    <name type="scientific">Xylophilus rhododendri</name>
    <dbReference type="NCBI Taxonomy" id="2697032"/>
    <lineage>
        <taxon>Bacteria</taxon>
        <taxon>Pseudomonadati</taxon>
        <taxon>Pseudomonadota</taxon>
        <taxon>Betaproteobacteria</taxon>
        <taxon>Burkholderiales</taxon>
        <taxon>Xylophilus</taxon>
    </lineage>
</organism>